<dbReference type="EMBL" id="CACSIO010000056">
    <property type="protein sequence ID" value="CAA0124061.1"/>
    <property type="molecule type" value="Genomic_DNA"/>
</dbReference>
<organism evidence="3 5">
    <name type="scientific">BD1-7 clade bacterium</name>
    <dbReference type="NCBI Taxonomy" id="2029982"/>
    <lineage>
        <taxon>Bacteria</taxon>
        <taxon>Pseudomonadati</taxon>
        <taxon>Pseudomonadota</taxon>
        <taxon>Gammaproteobacteria</taxon>
        <taxon>Cellvibrionales</taxon>
        <taxon>Spongiibacteraceae</taxon>
        <taxon>BD1-7 clade</taxon>
    </lineage>
</organism>
<dbReference type="AlphaFoldDB" id="A0A5S9QYY0"/>
<dbReference type="Proteomes" id="UP000434580">
    <property type="component" value="Unassembled WGS sequence"/>
</dbReference>
<keyword evidence="5" id="KW-1185">Reference proteome</keyword>
<gene>
    <name evidence="2" type="ORF">DPBNPPHM_03620</name>
    <name evidence="3" type="ORF">OPDIPICF_02970</name>
</gene>
<dbReference type="OrthoDB" id="9804312at2"/>
<evidence type="ECO:0000313" key="3">
    <source>
        <dbReference type="EMBL" id="CAA0124061.1"/>
    </source>
</evidence>
<dbReference type="EMBL" id="CACSII010000006">
    <property type="protein sequence ID" value="CAA0098335.1"/>
    <property type="molecule type" value="Genomic_DNA"/>
</dbReference>
<reference evidence="4 5" key="1">
    <citation type="submission" date="2019-11" db="EMBL/GenBank/DDBJ databases">
        <authorList>
            <person name="Holert J."/>
        </authorList>
    </citation>
    <scope>NUCLEOTIDE SEQUENCE [LARGE SCALE GENOMIC DNA]</scope>
    <source>
        <strain evidence="2">BC5_2</strain>
        <strain evidence="3">SB11_3</strain>
    </source>
</reference>
<name>A0A5S9QYY0_9GAMM</name>
<protein>
    <recommendedName>
        <fullName evidence="1">TehB/YeaR-like domain-containing protein</fullName>
    </recommendedName>
</protein>
<dbReference type="Proteomes" id="UP000441399">
    <property type="component" value="Unassembled WGS sequence"/>
</dbReference>
<feature type="domain" description="TehB/YeaR-like" evidence="1">
    <location>
        <begin position="14"/>
        <end position="87"/>
    </location>
</feature>
<dbReference type="InterPro" id="IPR014710">
    <property type="entry name" value="RmlC-like_jellyroll"/>
</dbReference>
<proteinExistence type="predicted"/>
<dbReference type="Gene3D" id="2.60.120.10">
    <property type="entry name" value="Jelly Rolls"/>
    <property type="match status" value="1"/>
</dbReference>
<dbReference type="SUPFAM" id="SSF51197">
    <property type="entry name" value="Clavaminate synthase-like"/>
    <property type="match status" value="1"/>
</dbReference>
<accession>A0A5S9QYY0</accession>
<evidence type="ECO:0000313" key="5">
    <source>
        <dbReference type="Proteomes" id="UP000441399"/>
    </source>
</evidence>
<evidence type="ECO:0000259" key="1">
    <source>
        <dbReference type="Pfam" id="PF09313"/>
    </source>
</evidence>
<evidence type="ECO:0000313" key="2">
    <source>
        <dbReference type="EMBL" id="CAA0098335.1"/>
    </source>
</evidence>
<dbReference type="InterPro" id="IPR015392">
    <property type="entry name" value="TehB/YeaR-like_dom"/>
</dbReference>
<sequence>MRQLPDNVTYYDETDTFTEKTVPLGLLNSHRTKPGTWGEIVVDEGHLYYRVLEPMIELHHLSDGDHAVIEPDKLHEVKPDGPVKFRVRFYH</sequence>
<dbReference type="Pfam" id="PF09313">
    <property type="entry name" value="TehB-like"/>
    <property type="match status" value="1"/>
</dbReference>
<evidence type="ECO:0000313" key="4">
    <source>
        <dbReference type="Proteomes" id="UP000434580"/>
    </source>
</evidence>